<comment type="caution">
    <text evidence="2">The sequence shown here is derived from an EMBL/GenBank/DDBJ whole genome shotgun (WGS) entry which is preliminary data.</text>
</comment>
<sequence>MKMFDSDIFIGILQQSESALGKIPRSRSRVLGHLLEKMRPGSMQERERSKSAGQTDKPTLSAAPAHKPQVSQFKKPFMSSSQQINIDRLEAQIKEKLHDIISRRQSSQPASKSDTETGADRKMSKDDRKLSKTDLDSIARLGTGKQRIMYKKIGKSCDKINGGMGSGGGSKSDSECKKALRGGGAAGGEQPDYQRISDACGGGGMQQGIIKGGALIHGSRSSPSSPKGGKGRGGMQIQGHHQHRGQQQYQGQTGGGGNQAQAGKQHRKKIYPYSDGEDNVFYGTSRGGCDSADSLSGASSRRSSYDGGGGGGGGGTPPTTDKTLVVVINRRNKSVSSAGGGSTPTSAQAQKQRSWETFPPKRRHHHAPRRGSEKPSSSCPGNQAETERWQLTDTETRDGSRRGRNSNVGLRIRIYGNDDRVCRSSSSGALCKWRNCYTIENSIHGKFMHFR</sequence>
<protein>
    <submittedName>
        <fullName evidence="2">Uncharacterized protein</fullName>
    </submittedName>
</protein>
<feature type="compositionally biased region" description="Basic residues" evidence="1">
    <location>
        <begin position="360"/>
        <end position="369"/>
    </location>
</feature>
<feature type="compositionally biased region" description="Low complexity" evidence="1">
    <location>
        <begin position="215"/>
        <end position="227"/>
    </location>
</feature>
<feature type="compositionally biased region" description="Basic and acidic residues" evidence="1">
    <location>
        <begin position="113"/>
        <end position="131"/>
    </location>
</feature>
<feature type="compositionally biased region" description="Gly residues" evidence="1">
    <location>
        <begin position="306"/>
        <end position="316"/>
    </location>
</feature>
<reference evidence="2" key="1">
    <citation type="submission" date="2022-03" db="EMBL/GenBank/DDBJ databases">
        <authorList>
            <person name="Sayadi A."/>
        </authorList>
    </citation>
    <scope>NUCLEOTIDE SEQUENCE</scope>
</reference>
<dbReference type="OrthoDB" id="6734639at2759"/>
<feature type="compositionally biased region" description="Basic and acidic residues" evidence="1">
    <location>
        <begin position="385"/>
        <end position="401"/>
    </location>
</feature>
<feature type="compositionally biased region" description="Low complexity" evidence="1">
    <location>
        <begin position="290"/>
        <end position="302"/>
    </location>
</feature>
<feature type="region of interest" description="Disordered" evidence="1">
    <location>
        <begin position="159"/>
        <end position="200"/>
    </location>
</feature>
<keyword evidence="3" id="KW-1185">Reference proteome</keyword>
<accession>A0A9P0PN67</accession>
<dbReference type="EMBL" id="CAKOFQ010007096">
    <property type="protein sequence ID" value="CAH1990736.1"/>
    <property type="molecule type" value="Genomic_DNA"/>
</dbReference>
<dbReference type="AlphaFoldDB" id="A0A9P0PN67"/>
<feature type="compositionally biased region" description="Basic and acidic residues" evidence="1">
    <location>
        <begin position="35"/>
        <end position="50"/>
    </location>
</feature>
<evidence type="ECO:0000313" key="3">
    <source>
        <dbReference type="Proteomes" id="UP001152888"/>
    </source>
</evidence>
<feature type="region of interest" description="Disordered" evidence="1">
    <location>
        <begin position="215"/>
        <end position="266"/>
    </location>
</feature>
<proteinExistence type="predicted"/>
<feature type="compositionally biased region" description="Polar residues" evidence="1">
    <location>
        <begin position="374"/>
        <end position="384"/>
    </location>
</feature>
<evidence type="ECO:0000256" key="1">
    <source>
        <dbReference type="SAM" id="MobiDB-lite"/>
    </source>
</evidence>
<evidence type="ECO:0000313" key="2">
    <source>
        <dbReference type="EMBL" id="CAH1990736.1"/>
    </source>
</evidence>
<feature type="region of interest" description="Disordered" evidence="1">
    <location>
        <begin position="101"/>
        <end position="131"/>
    </location>
</feature>
<feature type="region of interest" description="Disordered" evidence="1">
    <location>
        <begin position="290"/>
        <end position="405"/>
    </location>
</feature>
<name>A0A9P0PN67_ACAOB</name>
<organism evidence="2 3">
    <name type="scientific">Acanthoscelides obtectus</name>
    <name type="common">Bean weevil</name>
    <name type="synonym">Bruchus obtectus</name>
    <dbReference type="NCBI Taxonomy" id="200917"/>
    <lineage>
        <taxon>Eukaryota</taxon>
        <taxon>Metazoa</taxon>
        <taxon>Ecdysozoa</taxon>
        <taxon>Arthropoda</taxon>
        <taxon>Hexapoda</taxon>
        <taxon>Insecta</taxon>
        <taxon>Pterygota</taxon>
        <taxon>Neoptera</taxon>
        <taxon>Endopterygota</taxon>
        <taxon>Coleoptera</taxon>
        <taxon>Polyphaga</taxon>
        <taxon>Cucujiformia</taxon>
        <taxon>Chrysomeloidea</taxon>
        <taxon>Chrysomelidae</taxon>
        <taxon>Bruchinae</taxon>
        <taxon>Bruchini</taxon>
        <taxon>Acanthoscelides</taxon>
    </lineage>
</organism>
<feature type="compositionally biased region" description="Polar residues" evidence="1">
    <location>
        <begin position="103"/>
        <end position="112"/>
    </location>
</feature>
<feature type="compositionally biased region" description="Low complexity" evidence="1">
    <location>
        <begin position="237"/>
        <end position="251"/>
    </location>
</feature>
<gene>
    <name evidence="2" type="ORF">ACAOBT_LOCUS19854</name>
</gene>
<dbReference type="Proteomes" id="UP001152888">
    <property type="component" value="Unassembled WGS sequence"/>
</dbReference>
<feature type="region of interest" description="Disordered" evidence="1">
    <location>
        <begin position="35"/>
        <end position="79"/>
    </location>
</feature>